<accession>A0A8C5WQB4</accession>
<feature type="disulfide bond" evidence="8">
    <location>
        <begin position="66"/>
        <end position="75"/>
    </location>
</feature>
<dbReference type="SUPFAM" id="SSF57184">
    <property type="entry name" value="Growth factor receptor domain"/>
    <property type="match status" value="1"/>
</dbReference>
<feature type="domain" description="EGF-like" evidence="10">
    <location>
        <begin position="277"/>
        <end position="321"/>
    </location>
</feature>
<evidence type="ECO:0000256" key="5">
    <source>
        <dbReference type="ARBA" id="ARBA00022782"/>
    </source>
</evidence>
<keyword evidence="5" id="KW-0221">Differentiation</keyword>
<dbReference type="CDD" id="cd00054">
    <property type="entry name" value="EGF_CA"/>
    <property type="match status" value="6"/>
</dbReference>
<keyword evidence="12" id="KW-1185">Reference proteome</keyword>
<feature type="domain" description="EGF-like" evidence="10">
    <location>
        <begin position="358"/>
        <end position="394"/>
    </location>
</feature>
<feature type="disulfide bond" evidence="8">
    <location>
        <begin position="406"/>
        <end position="423"/>
    </location>
</feature>
<organism evidence="11 12">
    <name type="scientific">Laticauda laticaudata</name>
    <name type="common">Blue-ringed sea krait</name>
    <name type="synonym">Blue-lipped sea krait</name>
    <dbReference type="NCBI Taxonomy" id="8630"/>
    <lineage>
        <taxon>Eukaryota</taxon>
        <taxon>Metazoa</taxon>
        <taxon>Chordata</taxon>
        <taxon>Craniata</taxon>
        <taxon>Vertebrata</taxon>
        <taxon>Euteleostomi</taxon>
        <taxon>Lepidosauria</taxon>
        <taxon>Squamata</taxon>
        <taxon>Bifurcata</taxon>
        <taxon>Unidentata</taxon>
        <taxon>Episquamata</taxon>
        <taxon>Toxicofera</taxon>
        <taxon>Serpentes</taxon>
        <taxon>Colubroidea</taxon>
        <taxon>Elapidae</taxon>
        <taxon>Laticaudinae</taxon>
        <taxon>Laticauda</taxon>
    </lineage>
</organism>
<dbReference type="SUPFAM" id="SSF57196">
    <property type="entry name" value="EGF/Laminin"/>
    <property type="match status" value="5"/>
</dbReference>
<keyword evidence="6 8" id="KW-1015">Disulfide bond</keyword>
<dbReference type="GO" id="GO:0030154">
    <property type="term" value="P:cell differentiation"/>
    <property type="evidence" value="ECO:0007669"/>
    <property type="project" value="UniProtKB-KW"/>
</dbReference>
<feature type="disulfide bond" evidence="8">
    <location>
        <begin position="311"/>
        <end position="320"/>
    </location>
</feature>
<evidence type="ECO:0000256" key="3">
    <source>
        <dbReference type="ARBA" id="ARBA00022729"/>
    </source>
</evidence>
<dbReference type="PRINTS" id="PR00010">
    <property type="entry name" value="EGFBLOOD"/>
</dbReference>
<dbReference type="PROSITE" id="PS01187">
    <property type="entry name" value="EGF_CA"/>
    <property type="match status" value="3"/>
</dbReference>
<dbReference type="Ensembl" id="ENSLLTT00000005355.1">
    <property type="protein sequence ID" value="ENSLLTP00000005146.1"/>
    <property type="gene ID" value="ENSLLTG00000003923.1"/>
</dbReference>
<dbReference type="PROSITE" id="PS01186">
    <property type="entry name" value="EGF_2"/>
    <property type="match status" value="5"/>
</dbReference>
<dbReference type="SMART" id="SM00181">
    <property type="entry name" value="EGF"/>
    <property type="match status" value="8"/>
</dbReference>
<feature type="domain" description="EGF-like" evidence="10">
    <location>
        <begin position="78"/>
        <end position="114"/>
    </location>
</feature>
<keyword evidence="3 9" id="KW-0732">Signal</keyword>
<dbReference type="FunFam" id="2.10.25.10:FF:000373">
    <property type="entry name" value="sushi, nidogen and EGF-like domain-containing protein 1"/>
    <property type="match status" value="1"/>
</dbReference>
<evidence type="ECO:0000313" key="11">
    <source>
        <dbReference type="Ensembl" id="ENSLLTP00000005146.1"/>
    </source>
</evidence>
<evidence type="ECO:0000256" key="6">
    <source>
        <dbReference type="ARBA" id="ARBA00023157"/>
    </source>
</evidence>
<dbReference type="InterPro" id="IPR000152">
    <property type="entry name" value="EGF-type_Asp/Asn_hydroxyl_site"/>
</dbReference>
<dbReference type="FunFam" id="2.10.25.10:FF:000004">
    <property type="entry name" value="Neurogenic locus notch 1"/>
    <property type="match status" value="2"/>
</dbReference>
<evidence type="ECO:0000256" key="8">
    <source>
        <dbReference type="PROSITE-ProRule" id="PRU00076"/>
    </source>
</evidence>
<feature type="disulfide bond" evidence="8">
    <location>
        <begin position="384"/>
        <end position="393"/>
    </location>
</feature>
<dbReference type="SMART" id="SM00179">
    <property type="entry name" value="EGF_CA"/>
    <property type="match status" value="7"/>
</dbReference>
<dbReference type="FunFam" id="2.10.25.10:FF:000080">
    <property type="entry name" value="Neurogenic locus notch 1"/>
    <property type="match status" value="1"/>
</dbReference>
<dbReference type="InterPro" id="IPR051022">
    <property type="entry name" value="Notch_Cell-Fate_Det"/>
</dbReference>
<dbReference type="Proteomes" id="UP000694406">
    <property type="component" value="Unplaced"/>
</dbReference>
<keyword evidence="4" id="KW-0677">Repeat</keyword>
<evidence type="ECO:0000313" key="12">
    <source>
        <dbReference type="Proteomes" id="UP000694406"/>
    </source>
</evidence>
<dbReference type="GO" id="GO:0005509">
    <property type="term" value="F:calcium ion binding"/>
    <property type="evidence" value="ECO:0007669"/>
    <property type="project" value="InterPro"/>
</dbReference>
<sequence length="520" mass="56194">VMAFGKKFLLCLVVLVCRDVPDGSKQTPSDLVLTFIDTLSFFLLPLSSCFNGATCVDGINTFTCVCPPGFTGIYCEHDINECDSRPCLNGGTCQDSYGTYKCTCPQGYTGLNCQVFPLPAPGLDMARLCRNSGLCVDRGNTHFCHCQPGYTGSYCEEQVDECSPNPCQNGATCTDYLGGYSCEVGFPCLVSGTWGPPSVSQCVAGYHGRNCSEEIKECLSHPCQNGGTCIDLLNTYKCSCPRGTQGKRLKQARTVSVMHQPDLQLGCLLSGVHCEINIDDCSPATNPQTLTPKCFNKGKCVDKVGGYSCICLPGFVGERCEGDVNECLSNPCDHLVGPSFISAFFPSQGLDGITCENDLRSCGMLRCLNSGTCISSARQSRCMCAPGFTGPECQFSLHSPCHSGPCYNEGTCQFSPEPPHYRCLCPVNFNGLNCHLLDFEFPGGPGQDITPPLVEEKCEIPGCPISGWWHLGHPSSVLHWVWPLQKDLLCFLFKEGKEKEVGSLLGWSLLALSSTFLAAK</sequence>
<keyword evidence="7" id="KW-0325">Glycoprotein</keyword>
<dbReference type="AlphaFoldDB" id="A0A8C5WQB4"/>
<dbReference type="Gene3D" id="2.10.25.10">
    <property type="entry name" value="Laminin"/>
    <property type="match status" value="8"/>
</dbReference>
<feature type="domain" description="EGF-like" evidence="10">
    <location>
        <begin position="35"/>
        <end position="76"/>
    </location>
</feature>
<evidence type="ECO:0000256" key="7">
    <source>
        <dbReference type="ARBA" id="ARBA00023180"/>
    </source>
</evidence>
<dbReference type="InterPro" id="IPR018097">
    <property type="entry name" value="EGF_Ca-bd_CS"/>
</dbReference>
<feature type="domain" description="EGF-like" evidence="10">
    <location>
        <begin position="397"/>
        <end position="435"/>
    </location>
</feature>
<dbReference type="GeneTree" id="ENSGT00940000157157"/>
<dbReference type="PROSITE" id="PS00022">
    <property type="entry name" value="EGF_1"/>
    <property type="match status" value="6"/>
</dbReference>
<evidence type="ECO:0000259" key="10">
    <source>
        <dbReference type="PROSITE" id="PS50026"/>
    </source>
</evidence>
<dbReference type="InterPro" id="IPR009030">
    <property type="entry name" value="Growth_fac_rcpt_cys_sf"/>
</dbReference>
<feature type="signal peptide" evidence="9">
    <location>
        <begin position="1"/>
        <end position="23"/>
    </location>
</feature>
<reference evidence="11" key="2">
    <citation type="submission" date="2025-09" db="UniProtKB">
        <authorList>
            <consortium name="Ensembl"/>
        </authorList>
    </citation>
    <scope>IDENTIFICATION</scope>
</reference>
<dbReference type="PANTHER" id="PTHR24049">
    <property type="entry name" value="CRUMBS FAMILY MEMBER"/>
    <property type="match status" value="1"/>
</dbReference>
<evidence type="ECO:0000256" key="2">
    <source>
        <dbReference type="ARBA" id="ARBA00022536"/>
    </source>
</evidence>
<proteinExistence type="predicted"/>
<feature type="disulfide bond" evidence="8">
    <location>
        <begin position="425"/>
        <end position="434"/>
    </location>
</feature>
<evidence type="ECO:0000256" key="1">
    <source>
        <dbReference type="ARBA" id="ARBA00022473"/>
    </source>
</evidence>
<protein>
    <recommendedName>
        <fullName evidence="10">EGF-like domain-containing protein</fullName>
    </recommendedName>
</protein>
<feature type="domain" description="EGF-like" evidence="10">
    <location>
        <begin position="214"/>
        <end position="250"/>
    </location>
</feature>
<evidence type="ECO:0000256" key="4">
    <source>
        <dbReference type="ARBA" id="ARBA00022737"/>
    </source>
</evidence>
<feature type="domain" description="EGF-like" evidence="10">
    <location>
        <begin position="158"/>
        <end position="183"/>
    </location>
</feature>
<reference evidence="11" key="1">
    <citation type="submission" date="2025-08" db="UniProtKB">
        <authorList>
            <consortium name="Ensembl"/>
        </authorList>
    </citation>
    <scope>IDENTIFICATION</scope>
</reference>
<dbReference type="PROSITE" id="PS00010">
    <property type="entry name" value="ASX_HYDROXYL"/>
    <property type="match status" value="4"/>
</dbReference>
<dbReference type="PROSITE" id="PS50026">
    <property type="entry name" value="EGF_3"/>
    <property type="match status" value="8"/>
</dbReference>
<dbReference type="InterPro" id="IPR001881">
    <property type="entry name" value="EGF-like_Ca-bd_dom"/>
</dbReference>
<evidence type="ECO:0000256" key="9">
    <source>
        <dbReference type="SAM" id="SignalP"/>
    </source>
</evidence>
<feature type="domain" description="EGF-like" evidence="10">
    <location>
        <begin position="121"/>
        <end position="156"/>
    </location>
</feature>
<keyword evidence="1" id="KW-0217">Developmental protein</keyword>
<dbReference type="FunFam" id="2.10.25.10:FF:000253">
    <property type="entry name" value="Neurogenic locus notch protein 1"/>
    <property type="match status" value="1"/>
</dbReference>
<feature type="disulfide bond" evidence="8">
    <location>
        <begin position="104"/>
        <end position="113"/>
    </location>
</feature>
<keyword evidence="2 8" id="KW-0245">EGF-like domain</keyword>
<feature type="chain" id="PRO_5034090950" description="EGF-like domain-containing protein" evidence="9">
    <location>
        <begin position="24"/>
        <end position="520"/>
    </location>
</feature>
<dbReference type="InterPro" id="IPR000742">
    <property type="entry name" value="EGF"/>
</dbReference>
<dbReference type="Pfam" id="PF00008">
    <property type="entry name" value="EGF"/>
    <property type="match status" value="7"/>
</dbReference>
<name>A0A8C5WQB4_LATLA</name>
<feature type="disulfide bond" evidence="8">
    <location>
        <begin position="146"/>
        <end position="155"/>
    </location>
</feature>
<dbReference type="FunFam" id="2.10.25.10:FF:000558">
    <property type="entry name" value="Neurogenic locus notch homolog protein 1"/>
    <property type="match status" value="1"/>
</dbReference>
<comment type="caution">
    <text evidence="8">Lacks conserved residue(s) required for the propagation of feature annotation.</text>
</comment>